<reference evidence="5" key="1">
    <citation type="submission" date="2010-05" db="EMBL/GenBank/DDBJ databases">
        <title>The draft genome of Desulfonatronospira thiodismutans ASO3-1.</title>
        <authorList>
            <consortium name="US DOE Joint Genome Institute (JGI-PGF)"/>
            <person name="Lucas S."/>
            <person name="Copeland A."/>
            <person name="Lapidus A."/>
            <person name="Cheng J.-F."/>
            <person name="Bruce D."/>
            <person name="Goodwin L."/>
            <person name="Pitluck S."/>
            <person name="Chertkov O."/>
            <person name="Brettin T."/>
            <person name="Detter J.C."/>
            <person name="Han C."/>
            <person name="Land M.L."/>
            <person name="Hauser L."/>
            <person name="Kyrpides N."/>
            <person name="Mikhailova N."/>
            <person name="Muyzer G."/>
            <person name="Woyke T."/>
        </authorList>
    </citation>
    <scope>NUCLEOTIDE SEQUENCE [LARGE SCALE GENOMIC DNA]</scope>
    <source>
        <strain evidence="5">ASO3-1</strain>
    </source>
</reference>
<proteinExistence type="predicted"/>
<feature type="domain" description="Nitroreductase" evidence="4">
    <location>
        <begin position="7"/>
        <end position="62"/>
    </location>
</feature>
<keyword evidence="6" id="KW-1185">Reference proteome</keyword>
<dbReference type="InterPro" id="IPR000415">
    <property type="entry name" value="Nitroreductase-like"/>
</dbReference>
<keyword evidence="1" id="KW-0285">Flavoprotein</keyword>
<gene>
    <name evidence="5" type="ORF">Dthio_PD3259</name>
</gene>
<evidence type="ECO:0000313" key="6">
    <source>
        <dbReference type="Proteomes" id="UP000005496"/>
    </source>
</evidence>
<keyword evidence="2" id="KW-0288">FMN</keyword>
<dbReference type="RefSeq" id="WP_008868952.1">
    <property type="nucleotide sequence ID" value="NZ_ACJN02000001.1"/>
</dbReference>
<dbReference type="CDD" id="cd02150">
    <property type="entry name" value="nitroreductase"/>
    <property type="match status" value="1"/>
</dbReference>
<sequence>MDVIEAIMNRRSIRKYKDKPVTDEQIKTILEAAMVAPSAGNAQPWHFIICRDKETQSKVKEINPYAAMADKAPLGILVCADLSLEKFPGYWVQDCSAATQNILLAAHSLGLGSVWTGIHPIKEREEGFQKLFNLPDQVIPLAYVVIGYPDQDHKTPSRYKPERIHYDKW</sequence>
<dbReference type="eggNOG" id="COG0778">
    <property type="taxonomic scope" value="Bacteria"/>
</dbReference>
<protein>
    <submittedName>
        <fullName evidence="5">Nitroreductase</fullName>
    </submittedName>
</protein>
<dbReference type="EMBL" id="ACJN02000001">
    <property type="protein sequence ID" value="EFI35823.1"/>
    <property type="molecule type" value="Genomic_DNA"/>
</dbReference>
<accession>D6SMB2</accession>
<dbReference type="AlphaFoldDB" id="D6SMB2"/>
<dbReference type="GO" id="GO:0016491">
    <property type="term" value="F:oxidoreductase activity"/>
    <property type="evidence" value="ECO:0007669"/>
    <property type="project" value="UniProtKB-KW"/>
</dbReference>
<dbReference type="Pfam" id="PF00881">
    <property type="entry name" value="Nitroreductase"/>
    <property type="match status" value="2"/>
</dbReference>
<dbReference type="OrthoDB" id="9798230at2"/>
<keyword evidence="3" id="KW-0560">Oxidoreductase</keyword>
<organism evidence="5 6">
    <name type="scientific">Desulfonatronospira thiodismutans ASO3-1</name>
    <dbReference type="NCBI Taxonomy" id="555779"/>
    <lineage>
        <taxon>Bacteria</taxon>
        <taxon>Pseudomonadati</taxon>
        <taxon>Thermodesulfobacteriota</taxon>
        <taxon>Desulfovibrionia</taxon>
        <taxon>Desulfovibrionales</taxon>
        <taxon>Desulfonatronovibrionaceae</taxon>
        <taxon>Desulfonatronospira</taxon>
    </lineage>
</organism>
<evidence type="ECO:0000259" key="4">
    <source>
        <dbReference type="Pfam" id="PF00881"/>
    </source>
</evidence>
<dbReference type="InterPro" id="IPR050627">
    <property type="entry name" value="Nitroreductase/BluB"/>
</dbReference>
<evidence type="ECO:0000313" key="5">
    <source>
        <dbReference type="EMBL" id="EFI35823.1"/>
    </source>
</evidence>
<evidence type="ECO:0000256" key="3">
    <source>
        <dbReference type="ARBA" id="ARBA00023002"/>
    </source>
</evidence>
<name>D6SMB2_9BACT</name>
<comment type="caution">
    <text evidence="5">The sequence shown here is derived from an EMBL/GenBank/DDBJ whole genome shotgun (WGS) entry which is preliminary data.</text>
</comment>
<feature type="domain" description="Nitroreductase" evidence="4">
    <location>
        <begin position="66"/>
        <end position="148"/>
    </location>
</feature>
<dbReference type="InterPro" id="IPR029479">
    <property type="entry name" value="Nitroreductase"/>
</dbReference>
<dbReference type="Proteomes" id="UP000005496">
    <property type="component" value="Unassembled WGS sequence"/>
</dbReference>
<evidence type="ECO:0000256" key="1">
    <source>
        <dbReference type="ARBA" id="ARBA00022630"/>
    </source>
</evidence>
<dbReference type="SUPFAM" id="SSF55469">
    <property type="entry name" value="FMN-dependent nitroreductase-like"/>
    <property type="match status" value="1"/>
</dbReference>
<dbReference type="PANTHER" id="PTHR23026:SF90">
    <property type="entry name" value="IODOTYROSINE DEIODINASE 1"/>
    <property type="match status" value="1"/>
</dbReference>
<evidence type="ECO:0000256" key="2">
    <source>
        <dbReference type="ARBA" id="ARBA00022643"/>
    </source>
</evidence>
<dbReference type="Gene3D" id="3.40.109.10">
    <property type="entry name" value="NADH Oxidase"/>
    <property type="match status" value="1"/>
</dbReference>
<dbReference type="PANTHER" id="PTHR23026">
    <property type="entry name" value="NADPH NITROREDUCTASE"/>
    <property type="match status" value="1"/>
</dbReference>